<dbReference type="Proteomes" id="UP000265618">
    <property type="component" value="Unassembled WGS sequence"/>
</dbReference>
<comment type="caution">
    <text evidence="5">The sequence shown here is derived from an EMBL/GenBank/DDBJ whole genome shotgun (WGS) entry which is preliminary data.</text>
</comment>
<evidence type="ECO:0000256" key="1">
    <source>
        <dbReference type="ARBA" id="ARBA00004138"/>
    </source>
</evidence>
<keyword evidence="6" id="KW-1185">Reference proteome</keyword>
<reference evidence="5 6" key="1">
    <citation type="journal article" date="2018" name="PLoS ONE">
        <title>The draft genome of Kipferlia bialata reveals reductive genome evolution in fornicate parasites.</title>
        <authorList>
            <person name="Tanifuji G."/>
            <person name="Takabayashi S."/>
            <person name="Kume K."/>
            <person name="Takagi M."/>
            <person name="Nakayama T."/>
            <person name="Kamikawa R."/>
            <person name="Inagaki Y."/>
            <person name="Hashimoto T."/>
        </authorList>
    </citation>
    <scope>NUCLEOTIDE SEQUENCE [LARGE SCALE GENOMIC DNA]</scope>
    <source>
        <strain evidence="5">NY0173</strain>
    </source>
</reference>
<evidence type="ECO:0000256" key="4">
    <source>
        <dbReference type="ARBA" id="ARBA00023273"/>
    </source>
</evidence>
<dbReference type="GO" id="GO:0031514">
    <property type="term" value="C:motile cilium"/>
    <property type="evidence" value="ECO:0007669"/>
    <property type="project" value="TreeGrafter"/>
</dbReference>
<dbReference type="OrthoDB" id="6252103at2759"/>
<evidence type="ECO:0000313" key="5">
    <source>
        <dbReference type="EMBL" id="GIQ89279.1"/>
    </source>
</evidence>
<keyword evidence="2" id="KW-0853">WD repeat</keyword>
<dbReference type="PANTHER" id="PTHR13720:SF13">
    <property type="entry name" value="CILIA- AND FLAGELLA-ASSOCIATED PROTEIN 251"/>
    <property type="match status" value="1"/>
</dbReference>
<evidence type="ECO:0000313" key="6">
    <source>
        <dbReference type="Proteomes" id="UP000265618"/>
    </source>
</evidence>
<gene>
    <name evidence="5" type="ORF">KIPB_011709</name>
</gene>
<proteinExistence type="predicted"/>
<comment type="subcellular location">
    <subcellularLocation>
        <location evidence="1">Cell projection</location>
        <location evidence="1">Cilium</location>
    </subcellularLocation>
</comment>
<keyword evidence="4" id="KW-0966">Cell projection</keyword>
<dbReference type="SUPFAM" id="SSF50978">
    <property type="entry name" value="WD40 repeat-like"/>
    <property type="match status" value="1"/>
</dbReference>
<evidence type="ECO:0000256" key="2">
    <source>
        <dbReference type="ARBA" id="ARBA00022574"/>
    </source>
</evidence>
<name>A0A9K3GMG8_9EUKA</name>
<dbReference type="InterPro" id="IPR015943">
    <property type="entry name" value="WD40/YVTN_repeat-like_dom_sf"/>
</dbReference>
<accession>A0A9K3GMG8</accession>
<sequence length="87" mass="9392">MASSSLVLESVLGFSKDVTDMVCSLYDGVRECVLYAASNTLVLHDIAAQKQTFLQGHCNTITALAVSEDKRWAFSCDQGTGDTMLIV</sequence>
<dbReference type="PANTHER" id="PTHR13720">
    <property type="entry name" value="WD-40 REPEAT PROTEIN"/>
    <property type="match status" value="1"/>
</dbReference>
<protein>
    <submittedName>
        <fullName evidence="5">Uncharacterized protein</fullName>
    </submittedName>
</protein>
<dbReference type="InterPro" id="IPR050630">
    <property type="entry name" value="WD_repeat_EMAP"/>
</dbReference>
<dbReference type="InterPro" id="IPR036322">
    <property type="entry name" value="WD40_repeat_dom_sf"/>
</dbReference>
<keyword evidence="3" id="KW-0677">Repeat</keyword>
<dbReference type="EMBL" id="BDIP01004877">
    <property type="protein sequence ID" value="GIQ89279.1"/>
    <property type="molecule type" value="Genomic_DNA"/>
</dbReference>
<organism evidence="5 6">
    <name type="scientific">Kipferlia bialata</name>
    <dbReference type="NCBI Taxonomy" id="797122"/>
    <lineage>
        <taxon>Eukaryota</taxon>
        <taxon>Metamonada</taxon>
        <taxon>Carpediemonas-like organisms</taxon>
        <taxon>Kipferlia</taxon>
    </lineage>
</organism>
<dbReference type="AlphaFoldDB" id="A0A9K3GMG8"/>
<dbReference type="Gene3D" id="2.130.10.10">
    <property type="entry name" value="YVTN repeat-like/Quinoprotein amine dehydrogenase"/>
    <property type="match status" value="1"/>
</dbReference>
<evidence type="ECO:0000256" key="3">
    <source>
        <dbReference type="ARBA" id="ARBA00022737"/>
    </source>
</evidence>